<dbReference type="RefSeq" id="XP_003682823.1">
    <property type="nucleotide sequence ID" value="XM_003682775.1"/>
</dbReference>
<dbReference type="STRING" id="1076872.G8ZYY7"/>
<dbReference type="GO" id="GO:0005778">
    <property type="term" value="C:peroxisomal membrane"/>
    <property type="evidence" value="ECO:0007669"/>
    <property type="project" value="UniProtKB-SubCell"/>
</dbReference>
<evidence type="ECO:0000256" key="11">
    <source>
        <dbReference type="SAM" id="Coils"/>
    </source>
</evidence>
<evidence type="ECO:0000256" key="1">
    <source>
        <dbReference type="ARBA" id="ARBA00005443"/>
    </source>
</evidence>
<organism evidence="13 14">
    <name type="scientific">Torulaspora delbrueckii</name>
    <name type="common">Yeast</name>
    <name type="synonym">Candida colliculosa</name>
    <dbReference type="NCBI Taxonomy" id="4950"/>
    <lineage>
        <taxon>Eukaryota</taxon>
        <taxon>Fungi</taxon>
        <taxon>Dikarya</taxon>
        <taxon>Ascomycota</taxon>
        <taxon>Saccharomycotina</taxon>
        <taxon>Saccharomycetes</taxon>
        <taxon>Saccharomycetales</taxon>
        <taxon>Saccharomycetaceae</taxon>
        <taxon>Torulaspora</taxon>
    </lineage>
</organism>
<evidence type="ECO:0000256" key="8">
    <source>
        <dbReference type="ARBA" id="ARBA00029691"/>
    </source>
</evidence>
<evidence type="ECO:0000313" key="14">
    <source>
        <dbReference type="Proteomes" id="UP000005627"/>
    </source>
</evidence>
<evidence type="ECO:0000256" key="9">
    <source>
        <dbReference type="ARBA" id="ARBA00046271"/>
    </source>
</evidence>
<proteinExistence type="inferred from homology"/>
<keyword evidence="3 10" id="KW-0653">Protein transport</keyword>
<dbReference type="FunCoup" id="G8ZYY7">
    <property type="interactions" value="93"/>
</dbReference>
<dbReference type="InParanoid" id="G8ZYY7"/>
<dbReference type="GO" id="GO:0005102">
    <property type="term" value="F:signaling receptor binding"/>
    <property type="evidence" value="ECO:0007669"/>
    <property type="project" value="TreeGrafter"/>
</dbReference>
<reference evidence="13 14" key="1">
    <citation type="journal article" date="2011" name="Proc. Natl. Acad. Sci. U.S.A.">
        <title>Evolutionary erosion of yeast sex chromosomes by mating-type switching accidents.</title>
        <authorList>
            <person name="Gordon J.L."/>
            <person name="Armisen D."/>
            <person name="Proux-Wera E."/>
            <person name="Oheigeartaigh S.S."/>
            <person name="Byrne K.P."/>
            <person name="Wolfe K.H."/>
        </authorList>
    </citation>
    <scope>NUCLEOTIDE SEQUENCE [LARGE SCALE GENOMIC DNA]</scope>
    <source>
        <strain evidence="14">ATCC 10662 / CBS 1146 / NBRC 0425 / NCYC 2629 / NRRL Y-866</strain>
    </source>
</reference>
<name>G8ZYY7_TORDE</name>
<dbReference type="PANTHER" id="PTHR23058:SF0">
    <property type="entry name" value="PEROXISOMAL MEMBRANE PROTEIN PEX14"/>
    <property type="match status" value="1"/>
</dbReference>
<evidence type="ECO:0000259" key="12">
    <source>
        <dbReference type="Pfam" id="PF04695"/>
    </source>
</evidence>
<evidence type="ECO:0000256" key="4">
    <source>
        <dbReference type="ARBA" id="ARBA00023010"/>
    </source>
</evidence>
<dbReference type="GO" id="GO:0030674">
    <property type="term" value="F:protein-macromolecule adaptor activity"/>
    <property type="evidence" value="ECO:0007669"/>
    <property type="project" value="EnsemblFungi"/>
</dbReference>
<protein>
    <recommendedName>
        <fullName evidence="7 10">Peroxisomal membrane protein PEX14</fullName>
    </recommendedName>
    <alternativeName>
        <fullName evidence="8 10">Peroxin-14</fullName>
    </alternativeName>
</protein>
<keyword evidence="5 10" id="KW-0472">Membrane</keyword>
<dbReference type="KEGG" id="tdl:TDEL_0G02450"/>
<keyword evidence="14" id="KW-1185">Reference proteome</keyword>
<dbReference type="GeneID" id="11504828"/>
<dbReference type="InterPro" id="IPR036388">
    <property type="entry name" value="WH-like_DNA-bd_sf"/>
</dbReference>
<evidence type="ECO:0000256" key="5">
    <source>
        <dbReference type="ARBA" id="ARBA00023136"/>
    </source>
</evidence>
<comment type="function">
    <text evidence="10">Component of the PEX13-PEX14 docking complex, a translocon channel that specifically mediates the import of peroxisomal cargo proteins bound to PEX5 receptor. The PEX13-PEX14 docking complex forms a large import pore which can be opened to a diameter of about 9 nm. Mechanistically, PEX5 receptor along with cargo proteins associates with the PEX14 subunit of the PEX13-PEX14 docking complex in the cytosol, leading to the insertion of the receptor into the organelle membrane with the concomitant translocation of the cargo into the peroxisome matrix.</text>
</comment>
<dbReference type="GO" id="GO:0016560">
    <property type="term" value="P:protein import into peroxisome matrix, docking"/>
    <property type="evidence" value="ECO:0007669"/>
    <property type="project" value="UniProtKB-UniRule"/>
</dbReference>
<feature type="coiled-coil region" evidence="11">
    <location>
        <begin position="136"/>
        <end position="206"/>
    </location>
</feature>
<dbReference type="PANTHER" id="PTHR23058">
    <property type="entry name" value="PEROXISOMAL MEMBRANE PROTEIN PEX14"/>
    <property type="match status" value="1"/>
</dbReference>
<dbReference type="GO" id="GO:1990429">
    <property type="term" value="C:peroxisomal importomer complex"/>
    <property type="evidence" value="ECO:0007669"/>
    <property type="project" value="EnsemblFungi"/>
</dbReference>
<evidence type="ECO:0000256" key="10">
    <source>
        <dbReference type="RuleBase" id="RU367032"/>
    </source>
</evidence>
<keyword evidence="11" id="KW-0175">Coiled coil</keyword>
<dbReference type="eggNOG" id="KOG2629">
    <property type="taxonomic scope" value="Eukaryota"/>
</dbReference>
<feature type="domain" description="Peroxisome membrane anchor protein Pex14p N-terminal" evidence="12">
    <location>
        <begin position="7"/>
        <end position="52"/>
    </location>
</feature>
<dbReference type="Proteomes" id="UP000005627">
    <property type="component" value="Chromosome 7"/>
</dbReference>
<keyword evidence="2 10" id="KW-0813">Transport</keyword>
<evidence type="ECO:0000313" key="13">
    <source>
        <dbReference type="EMBL" id="CCE93612.1"/>
    </source>
</evidence>
<evidence type="ECO:0000256" key="7">
    <source>
        <dbReference type="ARBA" id="ARBA00029502"/>
    </source>
</evidence>
<keyword evidence="6 10" id="KW-0576">Peroxisome</keyword>
<sequence>MSEVKDDRRQLFDSAVSFLSDDSVKNAPLTKKIEFLQSKGLTQEEVELALKEAQNPRRQPNLSYKELSGASGAPREDIMYEAVPPPIPRRDWKDYFIMATATAGLFYGVYELTRRYVVPNILPEAKSKLEQDKEEIQSYFDKVDKVLNAIEQEQEKVRNKDDEKLEELEATIYQLRTCLDQTTKSRDKMEDEFKMLKLEMINLQTTIDKYILNNKNVKELEKINTEVNSLKSLISATMAEDASGASTESLGLKSPLAKNLVPGAKDIPSAAEILAKLNMGKKDSDSSIPAWKKAREESVGSAGLSIPEWQKKSLNEVVVPNWQENLETAEMEEENKNNESN</sequence>
<dbReference type="HOGENOM" id="CLU_045718_0_1_1"/>
<gene>
    <name evidence="13" type="primary">TDEL0G02450</name>
    <name evidence="13" type="ORF">TDEL_0G02450</name>
</gene>
<accession>G8ZYY7</accession>
<dbReference type="InterPro" id="IPR025655">
    <property type="entry name" value="PEX14"/>
</dbReference>
<evidence type="ECO:0000256" key="6">
    <source>
        <dbReference type="ARBA" id="ARBA00023140"/>
    </source>
</evidence>
<dbReference type="AlphaFoldDB" id="G8ZYY7"/>
<dbReference type="Pfam" id="PF04695">
    <property type="entry name" value="Pex14_N"/>
    <property type="match status" value="1"/>
</dbReference>
<comment type="similarity">
    <text evidence="1 10">Belongs to the peroxin-14 family.</text>
</comment>
<keyword evidence="4" id="KW-0811">Translocation</keyword>
<dbReference type="Gene3D" id="1.10.10.10">
    <property type="entry name" value="Winged helix-like DNA-binding domain superfamily/Winged helix DNA-binding domain"/>
    <property type="match status" value="1"/>
</dbReference>
<evidence type="ECO:0000256" key="3">
    <source>
        <dbReference type="ARBA" id="ARBA00022927"/>
    </source>
</evidence>
<dbReference type="EMBL" id="HE616748">
    <property type="protein sequence ID" value="CCE93612.1"/>
    <property type="molecule type" value="Genomic_DNA"/>
</dbReference>
<evidence type="ECO:0000256" key="2">
    <source>
        <dbReference type="ARBA" id="ARBA00022448"/>
    </source>
</evidence>
<dbReference type="GO" id="GO:0008320">
    <property type="term" value="F:protein transmembrane transporter activity"/>
    <property type="evidence" value="ECO:0007669"/>
    <property type="project" value="EnsemblFungi"/>
</dbReference>
<dbReference type="InterPro" id="IPR006785">
    <property type="entry name" value="Pex14_N"/>
</dbReference>
<dbReference type="OrthoDB" id="5549158at2759"/>
<comment type="subcellular location">
    <subcellularLocation>
        <location evidence="9 10">Peroxisome membrane</location>
    </subcellularLocation>
</comment>